<dbReference type="GeneID" id="106749815"/>
<evidence type="ECO:0000313" key="3">
    <source>
        <dbReference type="Proteomes" id="UP000515204"/>
    </source>
</evidence>
<feature type="non-terminal residue" evidence="4">
    <location>
        <position position="373"/>
    </location>
</feature>
<dbReference type="InterPro" id="IPR000477">
    <property type="entry name" value="RT_dom"/>
</dbReference>
<proteinExistence type="predicted"/>
<dbReference type="PANTHER" id="PTHR24559">
    <property type="entry name" value="TRANSPOSON TY3-I GAG-POL POLYPROTEIN"/>
    <property type="match status" value="1"/>
</dbReference>
<feature type="compositionally biased region" description="Acidic residues" evidence="1">
    <location>
        <begin position="302"/>
        <end position="324"/>
    </location>
</feature>
<dbReference type="InterPro" id="IPR043502">
    <property type="entry name" value="DNA/RNA_pol_sf"/>
</dbReference>
<dbReference type="CDD" id="cd01647">
    <property type="entry name" value="RT_LTR"/>
    <property type="match status" value="1"/>
</dbReference>
<dbReference type="RefSeq" id="XP_014485153.1">
    <property type="nucleotide sequence ID" value="XM_014629667.1"/>
</dbReference>
<dbReference type="Pfam" id="PF00078">
    <property type="entry name" value="RVT_1"/>
    <property type="match status" value="1"/>
</dbReference>
<feature type="domain" description="Reverse transcriptase" evidence="2">
    <location>
        <begin position="201"/>
        <end position="294"/>
    </location>
</feature>
<dbReference type="AlphaFoldDB" id="A0A6P3Y4C6"/>
<dbReference type="KEGG" id="dqu:106749815"/>
<name>A0A6P3Y4C6_DINQU</name>
<keyword evidence="3" id="KW-1185">Reference proteome</keyword>
<accession>A0A6P3Y4C6</accession>
<feature type="region of interest" description="Disordered" evidence="1">
    <location>
        <begin position="302"/>
        <end position="334"/>
    </location>
</feature>
<organism evidence="3 4">
    <name type="scientific">Dinoponera quadriceps</name>
    <name type="common">South American ant</name>
    <dbReference type="NCBI Taxonomy" id="609295"/>
    <lineage>
        <taxon>Eukaryota</taxon>
        <taxon>Metazoa</taxon>
        <taxon>Ecdysozoa</taxon>
        <taxon>Arthropoda</taxon>
        <taxon>Hexapoda</taxon>
        <taxon>Insecta</taxon>
        <taxon>Pterygota</taxon>
        <taxon>Neoptera</taxon>
        <taxon>Endopterygota</taxon>
        <taxon>Hymenoptera</taxon>
        <taxon>Apocrita</taxon>
        <taxon>Aculeata</taxon>
        <taxon>Formicoidea</taxon>
        <taxon>Formicidae</taxon>
        <taxon>Ponerinae</taxon>
        <taxon>Ponerini</taxon>
        <taxon>Dinoponera</taxon>
    </lineage>
</organism>
<protein>
    <submittedName>
        <fullName evidence="4">Uncharacterized protein LOC106749815</fullName>
    </submittedName>
</protein>
<gene>
    <name evidence="4" type="primary">LOC106749815</name>
</gene>
<dbReference type="PANTHER" id="PTHR24559:SF444">
    <property type="entry name" value="REVERSE TRANSCRIPTASE DOMAIN-CONTAINING PROTEIN"/>
    <property type="match status" value="1"/>
</dbReference>
<sequence length="373" mass="42479">MSEVCGKRIWEPLKREAAAPTIETTTRKSKVARKDAAEIYTNFTSFGSSTLPYVKVTIEGELLALVDSGSSVDFLRQFGMNINFSAGMWSFDAELEQWYKFEEREGSWDYACSGLPELTSDQVRRLEAFLKKRLPVKFEGVGVTSLAEHRINIGQHAPIRQRCYLVSSKVQEAIRSKVDEMLAAGVIEPSNSEWSNPIIMVKKPNGKYRFCLDFRKVNEISKTDAYLIPNMIGILDKLLAARYILTLDLSQAYFQIPLAEDSREVTAFRVPGKRLFHFKRMPYSLTGAPATFQPALVLENQHEEENDDDGFSDESEDERDEDGAGDGRTNEVHNRPKFVPTFKYVKESIDIFNGDEEKNVKLRIQKFEDIAKL</sequence>
<evidence type="ECO:0000313" key="4">
    <source>
        <dbReference type="RefSeq" id="XP_014485153.1"/>
    </source>
</evidence>
<dbReference type="Gene3D" id="3.30.70.270">
    <property type="match status" value="1"/>
</dbReference>
<reference evidence="4" key="1">
    <citation type="submission" date="2025-08" db="UniProtKB">
        <authorList>
            <consortium name="RefSeq"/>
        </authorList>
    </citation>
    <scope>IDENTIFICATION</scope>
</reference>
<dbReference type="GO" id="GO:0071897">
    <property type="term" value="P:DNA biosynthetic process"/>
    <property type="evidence" value="ECO:0007669"/>
    <property type="project" value="UniProtKB-ARBA"/>
</dbReference>
<evidence type="ECO:0000256" key="1">
    <source>
        <dbReference type="SAM" id="MobiDB-lite"/>
    </source>
</evidence>
<dbReference type="OrthoDB" id="7554214at2759"/>
<dbReference type="SUPFAM" id="SSF56672">
    <property type="entry name" value="DNA/RNA polymerases"/>
    <property type="match status" value="1"/>
</dbReference>
<evidence type="ECO:0000259" key="2">
    <source>
        <dbReference type="Pfam" id="PF00078"/>
    </source>
</evidence>
<dbReference type="Proteomes" id="UP000515204">
    <property type="component" value="Unplaced"/>
</dbReference>
<dbReference type="Gene3D" id="3.10.10.10">
    <property type="entry name" value="HIV Type 1 Reverse Transcriptase, subunit A, domain 1"/>
    <property type="match status" value="1"/>
</dbReference>
<dbReference type="InterPro" id="IPR043128">
    <property type="entry name" value="Rev_trsase/Diguanyl_cyclase"/>
</dbReference>
<dbReference type="InterPro" id="IPR053134">
    <property type="entry name" value="RNA-dir_DNA_polymerase"/>
</dbReference>